<feature type="compositionally biased region" description="Basic and acidic residues" evidence="1">
    <location>
        <begin position="78"/>
        <end position="100"/>
    </location>
</feature>
<organism evidence="3 4">
    <name type="scientific">Folsomia candida</name>
    <name type="common">Springtail</name>
    <dbReference type="NCBI Taxonomy" id="158441"/>
    <lineage>
        <taxon>Eukaryota</taxon>
        <taxon>Metazoa</taxon>
        <taxon>Ecdysozoa</taxon>
        <taxon>Arthropoda</taxon>
        <taxon>Hexapoda</taxon>
        <taxon>Collembola</taxon>
        <taxon>Entomobryomorpha</taxon>
        <taxon>Isotomoidea</taxon>
        <taxon>Isotomidae</taxon>
        <taxon>Proisotominae</taxon>
        <taxon>Folsomia</taxon>
    </lineage>
</organism>
<feature type="signal peptide" evidence="2">
    <location>
        <begin position="1"/>
        <end position="27"/>
    </location>
</feature>
<comment type="caution">
    <text evidence="3">The sequence shown here is derived from an EMBL/GenBank/DDBJ whole genome shotgun (WGS) entry which is preliminary data.</text>
</comment>
<dbReference type="Proteomes" id="UP000198287">
    <property type="component" value="Unassembled WGS sequence"/>
</dbReference>
<feature type="compositionally biased region" description="Acidic residues" evidence="1">
    <location>
        <begin position="226"/>
        <end position="237"/>
    </location>
</feature>
<gene>
    <name evidence="3" type="ORF">Fcan01_20400</name>
</gene>
<sequence length="237" mass="24846">MWVISSRKCFLIAMLLAALGVMGSVDGRSSWLYRRPEYRRSRSAVDAPNESEQHSRPISGNVLDSSEGGQSKQVSGEAEGKDDGSDTRGDSLASDEEKSVEQISSVEDVFPPGQGQDGQDVPSFHNAQGGKIDFWNNILNKVNGAATKVYTIAKGAFGSVVCLLRGCRSNGIGGGEGVTTGASGDSEYVTTESGYVATEEPGYAGEVSEAAVETGGQEGPVGELPVAEEEVTTENMP</sequence>
<name>A0A226DH05_FOLCA</name>
<feature type="region of interest" description="Disordered" evidence="1">
    <location>
        <begin position="40"/>
        <end position="103"/>
    </location>
</feature>
<feature type="chain" id="PRO_5012940310" evidence="2">
    <location>
        <begin position="28"/>
        <end position="237"/>
    </location>
</feature>
<feature type="region of interest" description="Disordered" evidence="1">
    <location>
        <begin position="108"/>
        <end position="127"/>
    </location>
</feature>
<dbReference type="AlphaFoldDB" id="A0A226DH05"/>
<keyword evidence="4" id="KW-1185">Reference proteome</keyword>
<evidence type="ECO:0000313" key="3">
    <source>
        <dbReference type="EMBL" id="OXA44430.1"/>
    </source>
</evidence>
<evidence type="ECO:0000313" key="4">
    <source>
        <dbReference type="Proteomes" id="UP000198287"/>
    </source>
</evidence>
<feature type="region of interest" description="Disordered" evidence="1">
    <location>
        <begin position="204"/>
        <end position="237"/>
    </location>
</feature>
<keyword evidence="2" id="KW-0732">Signal</keyword>
<evidence type="ECO:0000256" key="1">
    <source>
        <dbReference type="SAM" id="MobiDB-lite"/>
    </source>
</evidence>
<protein>
    <submittedName>
        <fullName evidence="3">Uncharacterized protein</fullName>
    </submittedName>
</protein>
<evidence type="ECO:0000256" key="2">
    <source>
        <dbReference type="SAM" id="SignalP"/>
    </source>
</evidence>
<dbReference type="EMBL" id="LNIX01000019">
    <property type="protein sequence ID" value="OXA44430.1"/>
    <property type="molecule type" value="Genomic_DNA"/>
</dbReference>
<feature type="compositionally biased region" description="Polar residues" evidence="1">
    <location>
        <begin position="56"/>
        <end position="74"/>
    </location>
</feature>
<reference evidence="3 4" key="1">
    <citation type="submission" date="2015-12" db="EMBL/GenBank/DDBJ databases">
        <title>The genome of Folsomia candida.</title>
        <authorList>
            <person name="Faddeeva A."/>
            <person name="Derks M.F."/>
            <person name="Anvar Y."/>
            <person name="Smit S."/>
            <person name="Van Straalen N."/>
            <person name="Roelofs D."/>
        </authorList>
    </citation>
    <scope>NUCLEOTIDE SEQUENCE [LARGE SCALE GENOMIC DNA]</scope>
    <source>
        <strain evidence="3 4">VU population</strain>
        <tissue evidence="3">Whole body</tissue>
    </source>
</reference>
<proteinExistence type="predicted"/>
<accession>A0A226DH05</accession>